<comment type="caution">
    <text evidence="3">The sequence shown here is derived from an EMBL/GenBank/DDBJ whole genome shotgun (WGS) entry which is preliminary data.</text>
</comment>
<dbReference type="EMBL" id="RJUL01000008">
    <property type="protein sequence ID" value="ROQ23297.1"/>
    <property type="molecule type" value="Genomic_DNA"/>
</dbReference>
<keyword evidence="2" id="KW-0472">Membrane</keyword>
<evidence type="ECO:0000256" key="2">
    <source>
        <dbReference type="SAM" id="Phobius"/>
    </source>
</evidence>
<keyword evidence="2" id="KW-1133">Transmembrane helix</keyword>
<feature type="coiled-coil region" evidence="1">
    <location>
        <begin position="47"/>
        <end position="84"/>
    </location>
</feature>
<gene>
    <name evidence="3" type="ORF">EDC28_10835</name>
</gene>
<accession>A0A3N1P8A3</accession>
<dbReference type="STRING" id="584787.GCA_001247655_03749"/>
<keyword evidence="2" id="KW-0812">Transmembrane</keyword>
<keyword evidence="4" id="KW-1185">Reference proteome</keyword>
<evidence type="ECO:0000256" key="1">
    <source>
        <dbReference type="SAM" id="Coils"/>
    </source>
</evidence>
<protein>
    <submittedName>
        <fullName evidence="3">Type IV pilus assembly protein PilN</fullName>
    </submittedName>
</protein>
<dbReference type="GO" id="GO:0043107">
    <property type="term" value="P:type IV pilus-dependent motility"/>
    <property type="evidence" value="ECO:0007669"/>
    <property type="project" value="TreeGrafter"/>
</dbReference>
<dbReference type="PANTHER" id="PTHR40278">
    <property type="entry name" value="DNA UTILIZATION PROTEIN HOFN"/>
    <property type="match status" value="1"/>
</dbReference>
<feature type="transmembrane region" description="Helical" evidence="2">
    <location>
        <begin position="21"/>
        <end position="43"/>
    </location>
</feature>
<evidence type="ECO:0000313" key="3">
    <source>
        <dbReference type="EMBL" id="ROQ23297.1"/>
    </source>
</evidence>
<dbReference type="PANTHER" id="PTHR40278:SF2">
    <property type="entry name" value="TYPE IV PILUS INNER MEMBRANE COMPONENT PILN"/>
    <property type="match status" value="1"/>
</dbReference>
<organism evidence="3 4">
    <name type="scientific">Gallaecimonas pentaromativorans</name>
    <dbReference type="NCBI Taxonomy" id="584787"/>
    <lineage>
        <taxon>Bacteria</taxon>
        <taxon>Pseudomonadati</taxon>
        <taxon>Pseudomonadota</taxon>
        <taxon>Gammaproteobacteria</taxon>
        <taxon>Enterobacterales</taxon>
        <taxon>Gallaecimonadaceae</taxon>
        <taxon>Gallaecimonas</taxon>
    </lineage>
</organism>
<dbReference type="Pfam" id="PF05137">
    <property type="entry name" value="PilN"/>
    <property type="match status" value="1"/>
</dbReference>
<dbReference type="InterPro" id="IPR007813">
    <property type="entry name" value="PilN"/>
</dbReference>
<dbReference type="InterPro" id="IPR052534">
    <property type="entry name" value="Extracell_DNA_Util/SecSys_Comp"/>
</dbReference>
<reference evidence="3 4" key="1">
    <citation type="submission" date="2018-11" db="EMBL/GenBank/DDBJ databases">
        <title>Genomic Encyclopedia of Type Strains, Phase IV (KMG-IV): sequencing the most valuable type-strain genomes for metagenomic binning, comparative biology and taxonomic classification.</title>
        <authorList>
            <person name="Goeker M."/>
        </authorList>
    </citation>
    <scope>NUCLEOTIDE SEQUENCE [LARGE SCALE GENOMIC DNA]</scope>
    <source>
        <strain evidence="3 4">DSM 21945</strain>
    </source>
</reference>
<evidence type="ECO:0000313" key="4">
    <source>
        <dbReference type="Proteomes" id="UP000268033"/>
    </source>
</evidence>
<name>A0A3N1P8A3_9GAMM</name>
<dbReference type="RefSeq" id="WP_123422127.1">
    <property type="nucleotide sequence ID" value="NZ_RJUL01000008.1"/>
</dbReference>
<dbReference type="GO" id="GO:0043683">
    <property type="term" value="P:type IV pilus assembly"/>
    <property type="evidence" value="ECO:0007669"/>
    <property type="project" value="TreeGrafter"/>
</dbReference>
<dbReference type="Proteomes" id="UP000268033">
    <property type="component" value="Unassembled WGS sequence"/>
</dbReference>
<sequence>MANINLLPWREEAREKEKKEFTATLIGMVVLTVLLAFLANWIVSQYVDGQRQRNAYLQGQIKELEQAISEIELLKKRKSDLQQRMGLIARLRASRNVTAHIFDTVADSVPPGMYLTEMKRDGDDLSVKGKTESNNRVSSLIRYIKESEWLVNPEPRRIQSVNKSSALSDFDLGVQVRLDGVAPAPAVGGKK</sequence>
<proteinExistence type="predicted"/>
<dbReference type="AlphaFoldDB" id="A0A3N1P8A3"/>
<keyword evidence="1" id="KW-0175">Coiled coil</keyword>